<dbReference type="PROSITE" id="PS51549">
    <property type="entry name" value="DM13"/>
    <property type="match status" value="2"/>
</dbReference>
<reference evidence="5 6" key="1">
    <citation type="submission" date="2024-08" db="EMBL/GenBank/DDBJ databases">
        <authorList>
            <person name="Cucini C."/>
            <person name="Frati F."/>
        </authorList>
    </citation>
    <scope>NUCLEOTIDE SEQUENCE [LARGE SCALE GENOMIC DNA]</scope>
</reference>
<evidence type="ECO:0000256" key="3">
    <source>
        <dbReference type="SAM" id="SignalP"/>
    </source>
</evidence>
<feature type="compositionally biased region" description="Basic and acidic residues" evidence="2">
    <location>
        <begin position="148"/>
        <end position="163"/>
    </location>
</feature>
<feature type="signal peptide" evidence="3">
    <location>
        <begin position="1"/>
        <end position="21"/>
    </location>
</feature>
<feature type="chain" id="PRO_5046729556" description="DM13 domain-containing protein" evidence="3">
    <location>
        <begin position="22"/>
        <end position="360"/>
    </location>
</feature>
<dbReference type="Pfam" id="PF10517">
    <property type="entry name" value="DM13"/>
    <property type="match status" value="2"/>
</dbReference>
<accession>A0ABP1RFN6</accession>
<evidence type="ECO:0000313" key="6">
    <source>
        <dbReference type="Proteomes" id="UP001642540"/>
    </source>
</evidence>
<dbReference type="PANTHER" id="PTHR24036:SF5">
    <property type="entry name" value="THROMBOMODULIN"/>
    <property type="match status" value="1"/>
</dbReference>
<evidence type="ECO:0000256" key="1">
    <source>
        <dbReference type="ARBA" id="ARBA00022737"/>
    </source>
</evidence>
<proteinExistence type="predicted"/>
<feature type="compositionally biased region" description="Basic residues" evidence="2">
    <location>
        <begin position="189"/>
        <end position="199"/>
    </location>
</feature>
<evidence type="ECO:0000313" key="5">
    <source>
        <dbReference type="EMBL" id="CAL8124117.1"/>
    </source>
</evidence>
<dbReference type="Proteomes" id="UP001642540">
    <property type="component" value="Unassembled WGS sequence"/>
</dbReference>
<evidence type="ECO:0000256" key="2">
    <source>
        <dbReference type="SAM" id="MobiDB-lite"/>
    </source>
</evidence>
<feature type="domain" description="DM13" evidence="4">
    <location>
        <begin position="16"/>
        <end position="129"/>
    </location>
</feature>
<name>A0ABP1RFN6_9HEXA</name>
<dbReference type="PANTHER" id="PTHR24036">
    <property type="entry name" value="SKELETOR-RELATED"/>
    <property type="match status" value="1"/>
</dbReference>
<dbReference type="InterPro" id="IPR019545">
    <property type="entry name" value="DM13_domain"/>
</dbReference>
<feature type="domain" description="DM13" evidence="4">
    <location>
        <begin position="202"/>
        <end position="314"/>
    </location>
</feature>
<dbReference type="InterPro" id="IPR052126">
    <property type="entry name" value="Spindle_Org/Thrombomodulin"/>
</dbReference>
<comment type="caution">
    <text evidence="5">The sequence shown here is derived from an EMBL/GenBank/DDBJ whole genome shotgun (WGS) entry which is preliminary data.</text>
</comment>
<feature type="region of interest" description="Disordered" evidence="2">
    <location>
        <begin position="139"/>
        <end position="203"/>
    </location>
</feature>
<keyword evidence="6" id="KW-1185">Reference proteome</keyword>
<evidence type="ECO:0000259" key="4">
    <source>
        <dbReference type="PROSITE" id="PS51549"/>
    </source>
</evidence>
<dbReference type="EMBL" id="CAXLJM020000068">
    <property type="protein sequence ID" value="CAL8124117.1"/>
    <property type="molecule type" value="Genomic_DNA"/>
</dbReference>
<protein>
    <recommendedName>
        <fullName evidence="4">DM13 domain-containing protein</fullName>
    </recommendedName>
</protein>
<organism evidence="5 6">
    <name type="scientific">Orchesella dallaii</name>
    <dbReference type="NCBI Taxonomy" id="48710"/>
    <lineage>
        <taxon>Eukaryota</taxon>
        <taxon>Metazoa</taxon>
        <taxon>Ecdysozoa</taxon>
        <taxon>Arthropoda</taxon>
        <taxon>Hexapoda</taxon>
        <taxon>Collembola</taxon>
        <taxon>Entomobryomorpha</taxon>
        <taxon>Entomobryoidea</taxon>
        <taxon>Orchesellidae</taxon>
        <taxon>Orchesellinae</taxon>
        <taxon>Orchesella</taxon>
    </lineage>
</organism>
<keyword evidence="3" id="KW-0732">Signal</keyword>
<gene>
    <name evidence="5" type="ORF">ODALV1_LOCUS20470</name>
</gene>
<keyword evidence="1" id="KW-0677">Repeat</keyword>
<sequence>MIHFIFIASLLPLATPQVSLGKFVYNGHGLGGEVILLNERQYRIKGFSYDGGGPAVWHTGMPKGTVGVYSDDAYAFRNENDNCGRLNKKYNNRDITITIPKNLKLSRDFSSIAVYCYRFCHNFGHVKVPGNLRLPAAPKNLPDNNVCKPDHPGCSRDRTRDNAVCEESSGKSVTCPAESPLVRQTPRPPKPRTRTRSRNNRPTSIGRFISYANGVTGEVQILNDRQFRVKRFSYTGARGKTTYFLLMEKNVAGIYNVKGFAVPDEAGKCDGLKSYKNRDVVITIPEDIKISRDIGAIAVYDYEACKNFAHIVIPPNLNVPPAPPRLPNRKVCLPHFRPCSRNDTANNGVCKVRGKDTTCN</sequence>
<dbReference type="SMART" id="SM00686">
    <property type="entry name" value="DM13"/>
    <property type="match status" value="2"/>
</dbReference>